<protein>
    <submittedName>
        <fullName evidence="1">Uncharacterized protein</fullName>
    </submittedName>
</protein>
<accession>A0ABQ6BPW8</accession>
<name>A0ABQ6BPW8_9NEIS</name>
<organism evidence="1 2">
    <name type="scientific">Chitiniphilus shinanonensis</name>
    <dbReference type="NCBI Taxonomy" id="553088"/>
    <lineage>
        <taxon>Bacteria</taxon>
        <taxon>Pseudomonadati</taxon>
        <taxon>Pseudomonadota</taxon>
        <taxon>Betaproteobacteria</taxon>
        <taxon>Neisseriales</taxon>
        <taxon>Chitinibacteraceae</taxon>
        <taxon>Chitiniphilus</taxon>
    </lineage>
</organism>
<evidence type="ECO:0000313" key="1">
    <source>
        <dbReference type="EMBL" id="GLS03492.1"/>
    </source>
</evidence>
<proteinExistence type="predicted"/>
<dbReference type="EMBL" id="BSOZ01000005">
    <property type="protein sequence ID" value="GLS03492.1"/>
    <property type="molecule type" value="Genomic_DNA"/>
</dbReference>
<evidence type="ECO:0000313" key="2">
    <source>
        <dbReference type="Proteomes" id="UP001156836"/>
    </source>
</evidence>
<gene>
    <name evidence="1" type="ORF">GCM10007860_06360</name>
</gene>
<comment type="caution">
    <text evidence="1">The sequence shown here is derived from an EMBL/GenBank/DDBJ whole genome shotgun (WGS) entry which is preliminary data.</text>
</comment>
<sequence length="153" mass="16667">MAVPTFAIVSFRVTECALRNTMDETHGFQIDLAPACSIEVKNGKRPYATLTNTISVRNDGATDEQIESEGAPHFIATLTTQINVVLPESKSEDDLCERLKDPQIRVDIVSSGMPLTLRQLRLLMEGAGLSTKGIPLNMVPEDVELVIDGTPSK</sequence>
<dbReference type="Proteomes" id="UP001156836">
    <property type="component" value="Unassembled WGS sequence"/>
</dbReference>
<reference evidence="2" key="1">
    <citation type="journal article" date="2019" name="Int. J. Syst. Evol. Microbiol.">
        <title>The Global Catalogue of Microorganisms (GCM) 10K type strain sequencing project: providing services to taxonomists for standard genome sequencing and annotation.</title>
        <authorList>
            <consortium name="The Broad Institute Genomics Platform"/>
            <consortium name="The Broad Institute Genome Sequencing Center for Infectious Disease"/>
            <person name="Wu L."/>
            <person name="Ma J."/>
        </authorList>
    </citation>
    <scope>NUCLEOTIDE SEQUENCE [LARGE SCALE GENOMIC DNA]</scope>
    <source>
        <strain evidence="2">NBRC 104970</strain>
    </source>
</reference>
<keyword evidence="2" id="KW-1185">Reference proteome</keyword>